<keyword evidence="3" id="KW-1185">Reference proteome</keyword>
<evidence type="ECO:0000313" key="5">
    <source>
        <dbReference type="RefSeq" id="XP_070139374.1"/>
    </source>
</evidence>
<sequence length="123" mass="14490">MKLLLWLALYCTLGQGFIKRVRDDNCLIHHFYPHESACHSPRRYFYTFHRIISDCVQVTTNCSRMYNTNEYYSLKECRDDCWYFMNKDIPPEPTTEKPIPVAAANDKTTDDKKAAEGDKDKKP</sequence>
<dbReference type="AlphaFoldDB" id="A0A6P4J264"/>
<dbReference type="RefSeq" id="XP_070139374.1">
    <property type="nucleotide sequence ID" value="XM_070283273.1"/>
</dbReference>
<accession>A0A6P4J264</accession>
<protein>
    <submittedName>
        <fullName evidence="4">Uncharacterized protein LOC108079577</fullName>
    </submittedName>
</protein>
<evidence type="ECO:0000313" key="3">
    <source>
        <dbReference type="Proteomes" id="UP001652661"/>
    </source>
</evidence>
<proteinExistence type="predicted"/>
<feature type="signal peptide" evidence="2">
    <location>
        <begin position="1"/>
        <end position="16"/>
    </location>
</feature>
<name>A0A6P4J264_DROKI</name>
<feature type="compositionally biased region" description="Low complexity" evidence="1">
    <location>
        <begin position="96"/>
        <end position="106"/>
    </location>
</feature>
<reference evidence="4" key="1">
    <citation type="submission" date="2025-04" db="UniProtKB">
        <authorList>
            <consortium name="RefSeq"/>
        </authorList>
    </citation>
    <scope>IDENTIFICATION</scope>
</reference>
<evidence type="ECO:0000256" key="1">
    <source>
        <dbReference type="SAM" id="MobiDB-lite"/>
    </source>
</evidence>
<dbReference type="RefSeq" id="XP_017029411.1">
    <property type="nucleotide sequence ID" value="XM_017173922.1"/>
</dbReference>
<evidence type="ECO:0000256" key="2">
    <source>
        <dbReference type="SAM" id="SignalP"/>
    </source>
</evidence>
<feature type="region of interest" description="Disordered" evidence="1">
    <location>
        <begin position="90"/>
        <end position="123"/>
    </location>
</feature>
<organism evidence="3 4">
    <name type="scientific">Drosophila kikkawai</name>
    <name type="common">Fruit fly</name>
    <dbReference type="NCBI Taxonomy" id="30033"/>
    <lineage>
        <taxon>Eukaryota</taxon>
        <taxon>Metazoa</taxon>
        <taxon>Ecdysozoa</taxon>
        <taxon>Arthropoda</taxon>
        <taxon>Hexapoda</taxon>
        <taxon>Insecta</taxon>
        <taxon>Pterygota</taxon>
        <taxon>Neoptera</taxon>
        <taxon>Endopterygota</taxon>
        <taxon>Diptera</taxon>
        <taxon>Brachycera</taxon>
        <taxon>Muscomorpha</taxon>
        <taxon>Ephydroidea</taxon>
        <taxon>Drosophilidae</taxon>
        <taxon>Drosophila</taxon>
        <taxon>Sophophora</taxon>
    </lineage>
</organism>
<gene>
    <name evidence="4 5" type="primary">LOC108079577</name>
</gene>
<feature type="chain" id="PRO_5028144808" evidence="2">
    <location>
        <begin position="17"/>
        <end position="123"/>
    </location>
</feature>
<evidence type="ECO:0000313" key="4">
    <source>
        <dbReference type="RefSeq" id="XP_017029411.1"/>
    </source>
</evidence>
<dbReference type="Proteomes" id="UP001652661">
    <property type="component" value="Chromosome 2L"/>
</dbReference>
<feature type="compositionally biased region" description="Basic and acidic residues" evidence="1">
    <location>
        <begin position="107"/>
        <end position="123"/>
    </location>
</feature>
<keyword evidence="2" id="KW-0732">Signal</keyword>
<reference evidence="3 5" key="2">
    <citation type="submission" date="2025-05" db="UniProtKB">
        <authorList>
            <consortium name="RefSeq"/>
        </authorList>
    </citation>
    <scope>NUCLEOTIDE SEQUENCE [LARGE SCALE GENOMIC DNA]</scope>
    <source>
        <strain evidence="3 5">14028-0561.14</strain>
        <tissue evidence="5">Whole fly</tissue>
    </source>
</reference>
<dbReference type="OrthoDB" id="7861459at2759"/>
<dbReference type="GeneID" id="108079577"/>